<dbReference type="RefSeq" id="WP_161153800.1">
    <property type="nucleotide sequence ID" value="NZ_WEKT01000005.1"/>
</dbReference>
<keyword evidence="1" id="KW-0472">Membrane</keyword>
<name>A0A7X4RTJ3_9VIBR</name>
<dbReference type="Proteomes" id="UP000462621">
    <property type="component" value="Unassembled WGS sequence"/>
</dbReference>
<evidence type="ECO:0000256" key="1">
    <source>
        <dbReference type="SAM" id="Phobius"/>
    </source>
</evidence>
<gene>
    <name evidence="2" type="ORF">F9817_04675</name>
</gene>
<comment type="caution">
    <text evidence="2">The sequence shown here is derived from an EMBL/GenBank/DDBJ whole genome shotgun (WGS) entry which is preliminary data.</text>
</comment>
<evidence type="ECO:0000313" key="2">
    <source>
        <dbReference type="EMBL" id="MZI92498.1"/>
    </source>
</evidence>
<keyword evidence="1" id="KW-0812">Transmembrane</keyword>
<feature type="transmembrane region" description="Helical" evidence="1">
    <location>
        <begin position="30"/>
        <end position="53"/>
    </location>
</feature>
<keyword evidence="1" id="KW-1133">Transmembrane helix</keyword>
<dbReference type="Pfam" id="PF07254">
    <property type="entry name" value="Cpta_toxin"/>
    <property type="match status" value="1"/>
</dbReference>
<dbReference type="EMBL" id="WEKT01000005">
    <property type="protein sequence ID" value="MZI92498.1"/>
    <property type="molecule type" value="Genomic_DNA"/>
</dbReference>
<sequence length="132" mass="15296">MSPITSAKRVKLYLNPSFHSLIVNQLMLQLLMWGIVAFDWPLVASAGLLALLISYSRSVSLLHPHLSGDIEIDFECSRIYSIQECSYQSVNTLLAQWFIGFKTEQKHWVLLWRDSCSDEVYRHLLVALKRER</sequence>
<dbReference type="AlphaFoldDB" id="A0A7X4RTJ3"/>
<evidence type="ECO:0000313" key="3">
    <source>
        <dbReference type="Proteomes" id="UP000462621"/>
    </source>
</evidence>
<accession>A0A7X4RTJ3</accession>
<dbReference type="InterPro" id="IPR009883">
    <property type="entry name" value="YgfX"/>
</dbReference>
<protein>
    <submittedName>
        <fullName evidence="2">Uncharacterized protein</fullName>
    </submittedName>
</protein>
<reference evidence="2 3" key="1">
    <citation type="submission" date="2019-10" db="EMBL/GenBank/DDBJ databases">
        <title>Vibrio sp. nov. isolated from a shrimp pond.</title>
        <authorList>
            <person name="Gomez-Gil B."/>
            <person name="Enciso-Ibarra J."/>
            <person name="Enciso-Ibarra K."/>
            <person name="Bolan-Mejia C."/>
        </authorList>
    </citation>
    <scope>NUCLEOTIDE SEQUENCE [LARGE SCALE GENOMIC DNA]</scope>
    <source>
        <strain evidence="2 3">CAIM 722</strain>
    </source>
</reference>
<proteinExistence type="predicted"/>
<keyword evidence="3" id="KW-1185">Reference proteome</keyword>
<organism evidence="2 3">
    <name type="scientific">Vibrio eleionomae</name>
    <dbReference type="NCBI Taxonomy" id="2653505"/>
    <lineage>
        <taxon>Bacteria</taxon>
        <taxon>Pseudomonadati</taxon>
        <taxon>Pseudomonadota</taxon>
        <taxon>Gammaproteobacteria</taxon>
        <taxon>Vibrionales</taxon>
        <taxon>Vibrionaceae</taxon>
        <taxon>Vibrio</taxon>
    </lineage>
</organism>